<dbReference type="GO" id="GO:0005829">
    <property type="term" value="C:cytosol"/>
    <property type="evidence" value="ECO:0007669"/>
    <property type="project" value="TreeGrafter"/>
</dbReference>
<dbReference type="PANTHER" id="PTHR42686">
    <property type="entry name" value="GH17980P-RELATED"/>
    <property type="match status" value="1"/>
</dbReference>
<gene>
    <name evidence="2" type="ORF">CLV75_2521</name>
</gene>
<dbReference type="InterPro" id="IPR020471">
    <property type="entry name" value="AKR"/>
</dbReference>
<evidence type="ECO:0000313" key="2">
    <source>
        <dbReference type="EMBL" id="RLK07398.1"/>
    </source>
</evidence>
<reference evidence="2 3" key="1">
    <citation type="submission" date="2018-10" db="EMBL/GenBank/DDBJ databases">
        <title>Genomic Encyclopedia of Archaeal and Bacterial Type Strains, Phase II (KMG-II): from individual species to whole genera.</title>
        <authorList>
            <person name="Goeker M."/>
        </authorList>
    </citation>
    <scope>NUCLEOTIDE SEQUENCE [LARGE SCALE GENOMIC DNA]</scope>
    <source>
        <strain evidence="2 3">DSM 29317</strain>
    </source>
</reference>
<sequence length="341" mass="37486">MSNSRFPTRSLLNGRLNLPVLGFGGAPLGGLLRPNDNNAAIDMLANTWGRGYRYYDTAPFYGFGRSERAIGDALRGRDYILSTKVGRLLEFGMHDDPAGLGWPDPLPFTPRFDYGYDAIMRSFEDSLQRLGLDRIDILFVHDIGEFTHGAEENNKHFKDLCDGGYRALDELRSSGAIKAIGLGVNEIAICREAFAVGDWDMFLLAGRYTLLEQMALDKLLPECMAAETSIIVGGPYNSGALVGGDTWNYEAIPVDVASKIARLHDSARDHNVSLSAAALQFPLAHPAVVSVIPGLRDTSELEDTMSWADEDIPSAFWHDLRARGLLHEAAPIPETNPYRGQ</sequence>
<dbReference type="InterPro" id="IPR023210">
    <property type="entry name" value="NADP_OxRdtase_dom"/>
</dbReference>
<keyword evidence="3" id="KW-1185">Reference proteome</keyword>
<dbReference type="InterPro" id="IPR036812">
    <property type="entry name" value="NAD(P)_OxRdtase_dom_sf"/>
</dbReference>
<evidence type="ECO:0000313" key="3">
    <source>
        <dbReference type="Proteomes" id="UP000271700"/>
    </source>
</evidence>
<dbReference type="GO" id="GO:0016491">
    <property type="term" value="F:oxidoreductase activity"/>
    <property type="evidence" value="ECO:0007669"/>
    <property type="project" value="InterPro"/>
</dbReference>
<protein>
    <submittedName>
        <fullName evidence="2">D-threo-aldose 1-dehydrogenase</fullName>
    </submittedName>
</protein>
<name>A0A497ZJE0_9RHOB</name>
<proteinExistence type="predicted"/>
<dbReference type="OrthoDB" id="9768851at2"/>
<accession>A0A497ZJE0</accession>
<dbReference type="Pfam" id="PF00248">
    <property type="entry name" value="Aldo_ket_red"/>
    <property type="match status" value="1"/>
</dbReference>
<dbReference type="RefSeq" id="WP_010441269.1">
    <property type="nucleotide sequence ID" value="NZ_AEYW01000012.1"/>
</dbReference>
<feature type="domain" description="NADP-dependent oxidoreductase" evidence="1">
    <location>
        <begin position="21"/>
        <end position="317"/>
    </location>
</feature>
<dbReference type="SUPFAM" id="SSF51430">
    <property type="entry name" value="NAD(P)-linked oxidoreductase"/>
    <property type="match status" value="1"/>
</dbReference>
<dbReference type="EMBL" id="RCCT01000003">
    <property type="protein sequence ID" value="RLK07398.1"/>
    <property type="molecule type" value="Genomic_DNA"/>
</dbReference>
<dbReference type="Gene3D" id="3.20.20.100">
    <property type="entry name" value="NADP-dependent oxidoreductase domain"/>
    <property type="match status" value="1"/>
</dbReference>
<evidence type="ECO:0000259" key="1">
    <source>
        <dbReference type="Pfam" id="PF00248"/>
    </source>
</evidence>
<organism evidence="2 3">
    <name type="scientific">Ruegeria conchae</name>
    <dbReference type="NCBI Taxonomy" id="981384"/>
    <lineage>
        <taxon>Bacteria</taxon>
        <taxon>Pseudomonadati</taxon>
        <taxon>Pseudomonadota</taxon>
        <taxon>Alphaproteobacteria</taxon>
        <taxon>Rhodobacterales</taxon>
        <taxon>Roseobacteraceae</taxon>
        <taxon>Ruegeria</taxon>
    </lineage>
</organism>
<dbReference type="AlphaFoldDB" id="A0A497ZJE0"/>
<dbReference type="STRING" id="981384.GCA_000192475_02118"/>
<comment type="caution">
    <text evidence="2">The sequence shown here is derived from an EMBL/GenBank/DDBJ whole genome shotgun (WGS) entry which is preliminary data.</text>
</comment>
<dbReference type="PANTHER" id="PTHR42686:SF1">
    <property type="entry name" value="GH17980P-RELATED"/>
    <property type="match status" value="1"/>
</dbReference>
<dbReference type="Proteomes" id="UP000271700">
    <property type="component" value="Unassembled WGS sequence"/>
</dbReference>